<accession>A0A1Y1XN53</accession>
<dbReference type="OrthoDB" id="10267127at2759"/>
<feature type="region of interest" description="Disordered" evidence="1">
    <location>
        <begin position="129"/>
        <end position="199"/>
    </location>
</feature>
<dbReference type="Proteomes" id="UP000193944">
    <property type="component" value="Unassembled WGS sequence"/>
</dbReference>
<feature type="compositionally biased region" description="Basic and acidic residues" evidence="1">
    <location>
        <begin position="186"/>
        <end position="199"/>
    </location>
</feature>
<evidence type="ECO:0000313" key="2">
    <source>
        <dbReference type="EMBL" id="ORX87161.1"/>
    </source>
</evidence>
<gene>
    <name evidence="2" type="ORF">BCR32DRAFT_228289</name>
</gene>
<sequence>MDILSILAKQTIYDYKQMEPTLRVTLIFFKYILKNDDGSYSIEQSSYEDIKMILNYIFKVKNIFFIDIINILAYQQIPLNIVLNSDIEELLRIFKKLIKKANIKYSTEYYIGYDFNLYFELLKDDENVNSNDNDINNYDDYENDEDNSNEEDDENDEDNINEEDNENDKDNNNEEDNENNDDNNNDENKEKNNDIINNNKKEDYYKKKIKKGTLVVELNGKQHHFKKITFNLAGVSSRENCKPSYNIKIRGKQELYGRKQFKLRPDIGDPTNLRTKLVADIHNKLGLRSISASYITLYINNEYMGLYILMDAYKLSWVEYVYGEKNTTSLYKSEYLYLSDLEPGFTNENDEVHDFSDIHNFLKAIDEAESVADLEPIFEVDHFLTEMAIEYLTGAYEHVQSGHNYYLYKQPNGKWIYLSYDFDLDMGMESSPIISFEEFSSPLHIIELLIFNNPTRFERILKEIVNKVFNPSTLFPHINELKKFIEPYIILDKTVDINGNYPGRINKSSTFAYSIDQWKLNTEFTLIKRYQKTLYGLKYWILVKYRYVCQNYNMNCDPIYIDTNYNPTKNEYHFFKQIPSYIDKNNTCYIKIFNNYDDDDELCSLSSS</sequence>
<dbReference type="PANTHER" id="PTHR40050">
    <property type="entry name" value="INNER SPORE COAT PROTEIN H"/>
    <property type="match status" value="1"/>
</dbReference>
<keyword evidence="3" id="KW-1185">Reference proteome</keyword>
<reference evidence="2 3" key="1">
    <citation type="submission" date="2016-08" db="EMBL/GenBank/DDBJ databases">
        <title>A Parts List for Fungal Cellulosomes Revealed by Comparative Genomics.</title>
        <authorList>
            <consortium name="DOE Joint Genome Institute"/>
            <person name="Haitjema C.H."/>
            <person name="Gilmore S.P."/>
            <person name="Henske J.K."/>
            <person name="Solomon K.V."/>
            <person name="De Groot R."/>
            <person name="Kuo A."/>
            <person name="Mondo S.J."/>
            <person name="Salamov A.A."/>
            <person name="Labutti K."/>
            <person name="Zhao Z."/>
            <person name="Chiniquy J."/>
            <person name="Barry K."/>
            <person name="Brewer H.M."/>
            <person name="Purvine S.O."/>
            <person name="Wright A.T."/>
            <person name="Boxma B."/>
            <person name="Van Alen T."/>
            <person name="Hackstein J.H."/>
            <person name="Baker S.E."/>
            <person name="Grigoriev I.V."/>
            <person name="O'Malley M.A."/>
        </authorList>
    </citation>
    <scope>NUCLEOTIDE SEQUENCE [LARGE SCALE GENOMIC DNA]</scope>
    <source>
        <strain evidence="2 3">S4</strain>
    </source>
</reference>
<protein>
    <submittedName>
        <fullName evidence="2">Coth-domain-containing protein</fullName>
    </submittedName>
</protein>
<feature type="compositionally biased region" description="Acidic residues" evidence="1">
    <location>
        <begin position="137"/>
        <end position="185"/>
    </location>
</feature>
<evidence type="ECO:0000256" key="1">
    <source>
        <dbReference type="SAM" id="MobiDB-lite"/>
    </source>
</evidence>
<dbReference type="InterPro" id="IPR014867">
    <property type="entry name" value="Spore_coat_CotH_CotH2/3/7"/>
</dbReference>
<comment type="caution">
    <text evidence="2">The sequence shown here is derived from an EMBL/GenBank/DDBJ whole genome shotgun (WGS) entry which is preliminary data.</text>
</comment>
<dbReference type="AlphaFoldDB" id="A0A1Y1XN53"/>
<dbReference type="PANTHER" id="PTHR40050:SF1">
    <property type="entry name" value="INNER SPORE COAT PROTEIN H"/>
    <property type="match status" value="1"/>
</dbReference>
<evidence type="ECO:0000313" key="3">
    <source>
        <dbReference type="Proteomes" id="UP000193944"/>
    </source>
</evidence>
<dbReference type="EMBL" id="MCFG01000012">
    <property type="protein sequence ID" value="ORX87161.1"/>
    <property type="molecule type" value="Genomic_DNA"/>
</dbReference>
<organism evidence="2 3">
    <name type="scientific">Anaeromyces robustus</name>
    <dbReference type="NCBI Taxonomy" id="1754192"/>
    <lineage>
        <taxon>Eukaryota</taxon>
        <taxon>Fungi</taxon>
        <taxon>Fungi incertae sedis</taxon>
        <taxon>Chytridiomycota</taxon>
        <taxon>Chytridiomycota incertae sedis</taxon>
        <taxon>Neocallimastigomycetes</taxon>
        <taxon>Neocallimastigales</taxon>
        <taxon>Neocallimastigaceae</taxon>
        <taxon>Anaeromyces</taxon>
    </lineage>
</organism>
<proteinExistence type="predicted"/>
<name>A0A1Y1XN53_9FUNG</name>
<dbReference type="Pfam" id="PF08757">
    <property type="entry name" value="CotH"/>
    <property type="match status" value="1"/>
</dbReference>
<reference evidence="2 3" key="2">
    <citation type="submission" date="2016-08" db="EMBL/GenBank/DDBJ databases">
        <title>Pervasive Adenine N6-methylation of Active Genes in Fungi.</title>
        <authorList>
            <consortium name="DOE Joint Genome Institute"/>
            <person name="Mondo S.J."/>
            <person name="Dannebaum R.O."/>
            <person name="Kuo R.C."/>
            <person name="Labutti K."/>
            <person name="Haridas S."/>
            <person name="Kuo A."/>
            <person name="Salamov A."/>
            <person name="Ahrendt S.R."/>
            <person name="Lipzen A."/>
            <person name="Sullivan W."/>
            <person name="Andreopoulos W.B."/>
            <person name="Clum A."/>
            <person name="Lindquist E."/>
            <person name="Daum C."/>
            <person name="Ramamoorthy G.K."/>
            <person name="Gryganskyi A."/>
            <person name="Culley D."/>
            <person name="Magnuson J.K."/>
            <person name="James T.Y."/>
            <person name="O'Malley M.A."/>
            <person name="Stajich J.E."/>
            <person name="Spatafora J.W."/>
            <person name="Visel A."/>
            <person name="Grigoriev I.V."/>
        </authorList>
    </citation>
    <scope>NUCLEOTIDE SEQUENCE [LARGE SCALE GENOMIC DNA]</scope>
    <source>
        <strain evidence="2 3">S4</strain>
    </source>
</reference>